<name>A0A239DGG1_9ACTN</name>
<dbReference type="SUPFAM" id="SSF55729">
    <property type="entry name" value="Acyl-CoA N-acyltransferases (Nat)"/>
    <property type="match status" value="1"/>
</dbReference>
<protein>
    <recommendedName>
        <fullName evidence="1">N-acetyltransferase domain-containing protein</fullName>
    </recommendedName>
</protein>
<accession>A0A239DGG1</accession>
<dbReference type="Pfam" id="PF00583">
    <property type="entry name" value="Acetyltransf_1"/>
    <property type="match status" value="1"/>
</dbReference>
<dbReference type="OrthoDB" id="20916at2"/>
<evidence type="ECO:0000313" key="2">
    <source>
        <dbReference type="EMBL" id="SNS30971.1"/>
    </source>
</evidence>
<organism evidence="2 3">
    <name type="scientific">Actinoplanes regularis</name>
    <dbReference type="NCBI Taxonomy" id="52697"/>
    <lineage>
        <taxon>Bacteria</taxon>
        <taxon>Bacillati</taxon>
        <taxon>Actinomycetota</taxon>
        <taxon>Actinomycetes</taxon>
        <taxon>Micromonosporales</taxon>
        <taxon>Micromonosporaceae</taxon>
        <taxon>Actinoplanes</taxon>
    </lineage>
</organism>
<evidence type="ECO:0000313" key="3">
    <source>
        <dbReference type="Proteomes" id="UP000198415"/>
    </source>
</evidence>
<gene>
    <name evidence="2" type="ORF">SAMN06264365_113135</name>
</gene>
<dbReference type="InterPro" id="IPR041496">
    <property type="entry name" value="YitH/HolE_GNAT"/>
</dbReference>
<dbReference type="Pfam" id="PF18014">
    <property type="entry name" value="Acetyltransf_18"/>
    <property type="match status" value="1"/>
</dbReference>
<dbReference type="GO" id="GO:0016747">
    <property type="term" value="F:acyltransferase activity, transferring groups other than amino-acyl groups"/>
    <property type="evidence" value="ECO:0007669"/>
    <property type="project" value="InterPro"/>
</dbReference>
<dbReference type="EMBL" id="FZNR01000013">
    <property type="protein sequence ID" value="SNS30971.1"/>
    <property type="molecule type" value="Genomic_DNA"/>
</dbReference>
<dbReference type="InterPro" id="IPR000182">
    <property type="entry name" value="GNAT_dom"/>
</dbReference>
<keyword evidence="3" id="KW-1185">Reference proteome</keyword>
<evidence type="ECO:0000259" key="1">
    <source>
        <dbReference type="PROSITE" id="PS51186"/>
    </source>
</evidence>
<proteinExistence type="predicted"/>
<dbReference type="Gene3D" id="3.40.630.90">
    <property type="match status" value="1"/>
</dbReference>
<dbReference type="Proteomes" id="UP000198415">
    <property type="component" value="Unassembled WGS sequence"/>
</dbReference>
<dbReference type="AlphaFoldDB" id="A0A239DGG1"/>
<dbReference type="Gene3D" id="3.40.630.30">
    <property type="match status" value="1"/>
</dbReference>
<dbReference type="RefSeq" id="WP_089296454.1">
    <property type="nucleotide sequence ID" value="NZ_BOMU01000067.1"/>
</dbReference>
<dbReference type="InterPro" id="IPR052729">
    <property type="entry name" value="Acyl/Acetyltrans_Enzymes"/>
</dbReference>
<reference evidence="2 3" key="1">
    <citation type="submission" date="2017-06" db="EMBL/GenBank/DDBJ databases">
        <authorList>
            <person name="Kim H.J."/>
            <person name="Triplett B.A."/>
        </authorList>
    </citation>
    <scope>NUCLEOTIDE SEQUENCE [LARGE SCALE GENOMIC DNA]</scope>
    <source>
        <strain evidence="2 3">DSM 43151</strain>
    </source>
</reference>
<dbReference type="PANTHER" id="PTHR47237:SF1">
    <property type="entry name" value="SLL0310 PROTEIN"/>
    <property type="match status" value="1"/>
</dbReference>
<dbReference type="PROSITE" id="PS51186">
    <property type="entry name" value="GNAT"/>
    <property type="match status" value="1"/>
</dbReference>
<sequence length="284" mass="30999">MGDFVVAPASVADMGLIADWAAAEGWNPGLGDERLFFPVDPEGFLIGRLDGRPVSSISAIRYGVGHGFIGLHLTVPEQRGLGYGRRTWQAGLQRLTNRNVGFDGAVTRRGRYRESGFRHYWDTHRFRGVARVDGAPAGTAVVDARQLGFDRLTAYDQRFFPTDRSTFLALWISAPRRRALAAIRDGALVGLGVRRPAGDVFRIGPLYADSPGTARLLLEALTSGDEDDRPDEIILDVPDLNRDGIALAEQAGLTPIFETARMYTGDRPEIDVDGIYSVASLELG</sequence>
<dbReference type="InterPro" id="IPR016181">
    <property type="entry name" value="Acyl_CoA_acyltransferase"/>
</dbReference>
<feature type="domain" description="N-acetyltransferase" evidence="1">
    <location>
        <begin position="4"/>
        <end position="148"/>
    </location>
</feature>
<dbReference type="PANTHER" id="PTHR47237">
    <property type="entry name" value="SLL0310 PROTEIN"/>
    <property type="match status" value="1"/>
</dbReference>